<comment type="caution">
    <text evidence="1">The sequence shown here is derived from an EMBL/GenBank/DDBJ whole genome shotgun (WGS) entry which is preliminary data.</text>
</comment>
<dbReference type="Proteomes" id="UP000078292">
    <property type="component" value="Unassembled WGS sequence"/>
</dbReference>
<organism evidence="1 2">
    <name type="scientific">Enteractinococcus helveticum</name>
    <dbReference type="NCBI Taxonomy" id="1837282"/>
    <lineage>
        <taxon>Bacteria</taxon>
        <taxon>Bacillati</taxon>
        <taxon>Actinomycetota</taxon>
        <taxon>Actinomycetes</taxon>
        <taxon>Micrococcales</taxon>
        <taxon>Micrococcaceae</taxon>
    </lineage>
</organism>
<accession>A0A1B7LYK8</accession>
<dbReference type="STRING" id="1837282.A6F49_11060"/>
<reference evidence="1 2" key="1">
    <citation type="submission" date="2016-04" db="EMBL/GenBank/DDBJ databases">
        <title>First whole genome shotgun sequence of the bacterium Enteractinococcus sp. strain UASWS1574.</title>
        <authorList>
            <person name="Crovadore J."/>
            <person name="Chablais R."/>
            <person name="Lefort F."/>
        </authorList>
    </citation>
    <scope>NUCLEOTIDE SEQUENCE [LARGE SCALE GENOMIC DNA]</scope>
    <source>
        <strain evidence="1 2">UASWS1574</strain>
    </source>
</reference>
<name>A0A1B7LYK8_9MICC</name>
<keyword evidence="2" id="KW-1185">Reference proteome</keyword>
<dbReference type="AlphaFoldDB" id="A0A1B7LYK8"/>
<dbReference type="EMBL" id="LXEY01000019">
    <property type="protein sequence ID" value="OAV60496.1"/>
    <property type="molecule type" value="Genomic_DNA"/>
</dbReference>
<evidence type="ECO:0000313" key="2">
    <source>
        <dbReference type="Proteomes" id="UP000078292"/>
    </source>
</evidence>
<evidence type="ECO:0000313" key="1">
    <source>
        <dbReference type="EMBL" id="OAV60496.1"/>
    </source>
</evidence>
<sequence length="101" mass="11523">MLYRFAKFFARDFDDRHRNSLGIGPKCFDVELLKFLGNVALSGFVATRVHVHGNMRHECSLNELGIRWNTPLGYAVWTKIVAATAFHVSLGYSKDLKYTSQ</sequence>
<proteinExistence type="predicted"/>
<protein>
    <submittedName>
        <fullName evidence="1">Uncharacterized protein</fullName>
    </submittedName>
</protein>
<gene>
    <name evidence="1" type="ORF">A6F49_11060</name>
</gene>